<gene>
    <name evidence="1" type="ORF">QJ522_09230</name>
</gene>
<dbReference type="RefSeq" id="WP_349244630.1">
    <property type="nucleotide sequence ID" value="NZ_JASCXX010000009.1"/>
</dbReference>
<comment type="caution">
    <text evidence="1">The sequence shown here is derived from an EMBL/GenBank/DDBJ whole genome shotgun (WGS) entry which is preliminary data.</text>
</comment>
<dbReference type="EMBL" id="JASCXX010000009">
    <property type="protein sequence ID" value="MDI6449223.1"/>
    <property type="molecule type" value="Genomic_DNA"/>
</dbReference>
<protein>
    <submittedName>
        <fullName evidence="1">Uncharacterized protein</fullName>
    </submittedName>
</protein>
<sequence length="355" mass="40694">MADFEEICLSGGRFEFKWDAQGVSPTYSNLNPFRCTIFQVCVSWEGRLLDYVPIGGMGSVGPYPQPSILVLVVSDRQGMFGRTCPKCKCYFRVDTPTRLMFCPYCRTRANNVHFTTENQKRFVGLYCSAVVSALKEERDTVIELDKWLDALPENRPKWAYREETQQTIYKCSKCKCAFDICGDYGSCPICGERNSREVIGKKLDDIEKRLCASKLSDGEIGDTLVRCVGEFEAMADDIKQLLLTLPATLRRKKELEGLRFQNIERADERLQAWYGFELLGGISSTNREFLTMMFQRRHIFAHNAGRVDSQYIERSGDRTVRLNQIIRLRPDELNRFIGLLRQCSYNLIDGCASIS</sequence>
<name>A0AAW6U088_9BACT</name>
<proteinExistence type="predicted"/>
<evidence type="ECO:0000313" key="1">
    <source>
        <dbReference type="EMBL" id="MDI6449223.1"/>
    </source>
</evidence>
<evidence type="ECO:0000313" key="2">
    <source>
        <dbReference type="Proteomes" id="UP001431776"/>
    </source>
</evidence>
<dbReference type="Proteomes" id="UP001431776">
    <property type="component" value="Unassembled WGS sequence"/>
</dbReference>
<reference evidence="1" key="1">
    <citation type="submission" date="2023-05" db="EMBL/GenBank/DDBJ databases">
        <title>Anaerotaeda fermentans gen. nov., sp. nov., a novel anaerobic planctomycete of the new family within the order Sedimentisphaerales isolated from Taman Peninsula, Russia.</title>
        <authorList>
            <person name="Khomyakova M.A."/>
            <person name="Merkel A.Y."/>
            <person name="Slobodkin A.I."/>
        </authorList>
    </citation>
    <scope>NUCLEOTIDE SEQUENCE</scope>
    <source>
        <strain evidence="1">M17dextr</strain>
    </source>
</reference>
<keyword evidence="2" id="KW-1185">Reference proteome</keyword>
<dbReference type="AlphaFoldDB" id="A0AAW6U088"/>
<organism evidence="1 2">
    <name type="scientific">Anaerobaca lacustris</name>
    <dbReference type="NCBI Taxonomy" id="3044600"/>
    <lineage>
        <taxon>Bacteria</taxon>
        <taxon>Pseudomonadati</taxon>
        <taxon>Planctomycetota</taxon>
        <taxon>Phycisphaerae</taxon>
        <taxon>Sedimentisphaerales</taxon>
        <taxon>Anaerobacaceae</taxon>
        <taxon>Anaerobaca</taxon>
    </lineage>
</organism>
<accession>A0AAW6U088</accession>